<dbReference type="GO" id="GO:0003677">
    <property type="term" value="F:DNA binding"/>
    <property type="evidence" value="ECO:0007669"/>
    <property type="project" value="InterPro"/>
</dbReference>
<dbReference type="STRING" id="91604.ID47_02815"/>
<accession>A0A077AV14</accession>
<dbReference type="Pfam" id="PF15943">
    <property type="entry name" value="YdaS_toxin"/>
    <property type="match status" value="1"/>
</dbReference>
<evidence type="ECO:0000313" key="1">
    <source>
        <dbReference type="EMBL" id="AIK95894.1"/>
    </source>
</evidence>
<dbReference type="HOGENOM" id="CLU_173998_0_1_5"/>
<sequence length="76" mass="8732">MDEVKRAIEIVGSANKLAVEIKVSSLTAYRWRDGKSVPSPENCLKIERITRGKVLAKDIRPDLDWERILEELRNIV</sequence>
<name>A0A077AV14_9PROT</name>
<dbReference type="InterPro" id="IPR031856">
    <property type="entry name" value="YdaS_toxin-like"/>
</dbReference>
<dbReference type="Proteomes" id="UP000028926">
    <property type="component" value="Chromosome"/>
</dbReference>
<dbReference type="SUPFAM" id="SSF47413">
    <property type="entry name" value="lambda repressor-like DNA-binding domains"/>
    <property type="match status" value="1"/>
</dbReference>
<gene>
    <name evidence="1" type="ORF">ID47_02815</name>
</gene>
<dbReference type="AlphaFoldDB" id="A0A077AV14"/>
<evidence type="ECO:0008006" key="3">
    <source>
        <dbReference type="Google" id="ProtNLM"/>
    </source>
</evidence>
<dbReference type="EMBL" id="CP008941">
    <property type="protein sequence ID" value="AIK95894.1"/>
    <property type="molecule type" value="Genomic_DNA"/>
</dbReference>
<dbReference type="Gene3D" id="1.10.260.40">
    <property type="entry name" value="lambda repressor-like DNA-binding domains"/>
    <property type="match status" value="1"/>
</dbReference>
<organism evidence="1 2">
    <name type="scientific">Candidatus Odyssella acanthamoebae</name>
    <dbReference type="NCBI Taxonomy" id="91604"/>
    <lineage>
        <taxon>Bacteria</taxon>
        <taxon>Pseudomonadati</taxon>
        <taxon>Pseudomonadota</taxon>
        <taxon>Alphaproteobacteria</taxon>
        <taxon>Holosporales</taxon>
        <taxon>Candidatus Paracaedibacteraceae</taxon>
        <taxon>Candidatus Odyssella</taxon>
    </lineage>
</organism>
<dbReference type="InterPro" id="IPR010982">
    <property type="entry name" value="Lambda_DNA-bd_dom_sf"/>
</dbReference>
<proteinExistence type="predicted"/>
<keyword evidence="2" id="KW-1185">Reference proteome</keyword>
<protein>
    <recommendedName>
        <fullName evidence="3">HTH cro/C1-type domain-containing protein</fullName>
    </recommendedName>
</protein>
<dbReference type="KEGG" id="paca:ID47_02815"/>
<evidence type="ECO:0000313" key="2">
    <source>
        <dbReference type="Proteomes" id="UP000028926"/>
    </source>
</evidence>
<reference evidence="1 2" key="1">
    <citation type="submission" date="2014-07" db="EMBL/GenBank/DDBJ databases">
        <title>Comparative genomic insights into amoeba endosymbionts belonging to the families of Holosporaceae and Candidatus Midichloriaceae within Rickettsiales.</title>
        <authorList>
            <person name="Wang Z."/>
            <person name="Wu M."/>
        </authorList>
    </citation>
    <scope>NUCLEOTIDE SEQUENCE [LARGE SCALE GENOMIC DNA]</scope>
    <source>
        <strain evidence="1">PRA3</strain>
    </source>
</reference>